<dbReference type="Proteomes" id="UP000759131">
    <property type="component" value="Unassembled WGS sequence"/>
</dbReference>
<dbReference type="PANTHER" id="PTHR46830:SF1">
    <property type="entry name" value="ALPHA-1,4-N-ACETYLGLUCOSAMINYLTRANSFERASE"/>
    <property type="match status" value="1"/>
</dbReference>
<keyword evidence="2" id="KW-1185">Reference proteome</keyword>
<proteinExistence type="predicted"/>
<dbReference type="AlphaFoldDB" id="A0A7R9PZV3"/>
<dbReference type="Pfam" id="PF04488">
    <property type="entry name" value="Gly_transf_sug"/>
    <property type="match status" value="2"/>
</dbReference>
<protein>
    <recommendedName>
        <fullName evidence="3">Glycosyltransferase</fullName>
    </recommendedName>
</protein>
<dbReference type="OrthoDB" id="6513876at2759"/>
<reference evidence="1" key="1">
    <citation type="submission" date="2020-11" db="EMBL/GenBank/DDBJ databases">
        <authorList>
            <person name="Tran Van P."/>
        </authorList>
    </citation>
    <scope>NUCLEOTIDE SEQUENCE</scope>
</reference>
<evidence type="ECO:0008006" key="3">
    <source>
        <dbReference type="Google" id="ProtNLM"/>
    </source>
</evidence>
<accession>A0A7R9PZV3</accession>
<organism evidence="1">
    <name type="scientific">Medioppia subpectinata</name>
    <dbReference type="NCBI Taxonomy" id="1979941"/>
    <lineage>
        <taxon>Eukaryota</taxon>
        <taxon>Metazoa</taxon>
        <taxon>Ecdysozoa</taxon>
        <taxon>Arthropoda</taxon>
        <taxon>Chelicerata</taxon>
        <taxon>Arachnida</taxon>
        <taxon>Acari</taxon>
        <taxon>Acariformes</taxon>
        <taxon>Sarcoptiformes</taxon>
        <taxon>Oribatida</taxon>
        <taxon>Brachypylina</taxon>
        <taxon>Oppioidea</taxon>
        <taxon>Oppiidae</taxon>
        <taxon>Medioppia</taxon>
    </lineage>
</organism>
<evidence type="ECO:0000313" key="1">
    <source>
        <dbReference type="EMBL" id="CAD7626951.1"/>
    </source>
</evidence>
<dbReference type="EMBL" id="CAJPIZ010004296">
    <property type="protein sequence ID" value="CAG2107381.1"/>
    <property type="molecule type" value="Genomic_DNA"/>
</dbReference>
<dbReference type="Gene3D" id="3.90.550.20">
    <property type="match status" value="2"/>
</dbReference>
<dbReference type="PANTHER" id="PTHR46830">
    <property type="entry name" value="TRANSFERASE, PUTATIVE-RELATED"/>
    <property type="match status" value="1"/>
</dbReference>
<feature type="non-terminal residue" evidence="1">
    <location>
        <position position="1"/>
    </location>
</feature>
<dbReference type="EMBL" id="OC858871">
    <property type="protein sequence ID" value="CAD7626951.1"/>
    <property type="molecule type" value="Genomic_DNA"/>
</dbReference>
<dbReference type="InterPro" id="IPR007577">
    <property type="entry name" value="GlycoTrfase_DXD_sugar-bd_CS"/>
</dbReference>
<gene>
    <name evidence="1" type="ORF">OSB1V03_LOCUS7383</name>
</gene>
<name>A0A7R9PZV3_9ACAR</name>
<sequence>MILACFTFIKLVNNFSDYHIVYKTFPTVSCDKQHIQSPLVKPDPPDQYNTRGFPFDIVPNIIHYVLFNVSEIHFAHFISILSVLKNQRPDRIYIHCDCRELRGDRWRRVVAIARLTGTELTVRTIDRPTEVFGRNLSVEYGLWHAADVTRIQALREFGGVYLDRDVYVIKSFSEFFKYEMTVDFETENVLCNQVLITHKNARFLSQYYETYREYNASEWYYNAGERPVLEVINKQPHIIHRMDGQFGCRPSICPYLYTEANKDWKTSGYYSIHFLIRGDELSQIYWCLGGKTPAVYRFNETIVESLSNTFGSMARDVLHFELQLLNHSPPDQYNISGFPFDIVPNIIHYVLFNVSEIHFAHFISILSVLKNQRPDKIYIHCDCRELRGDRWRRVVTIARQTGTELTVRTIDRPTEVFGQKLSAESGLWHAADITRIQVLREFGGVYLDRDVYVIKSFNPFYKYEMTIDFENENLLCNQILI</sequence>
<dbReference type="SUPFAM" id="SSF53448">
    <property type="entry name" value="Nucleotide-diphospho-sugar transferases"/>
    <property type="match status" value="2"/>
</dbReference>
<evidence type="ECO:0000313" key="2">
    <source>
        <dbReference type="Proteomes" id="UP000759131"/>
    </source>
</evidence>
<dbReference type="InterPro" id="IPR029044">
    <property type="entry name" value="Nucleotide-diphossugar_trans"/>
</dbReference>